<comment type="subcellular location">
    <subcellularLocation>
        <location evidence="5">Cytoplasm</location>
    </subcellularLocation>
    <text evidence="5">May associate with membranes.</text>
</comment>
<dbReference type="PANTHER" id="PTHR10229:SF0">
    <property type="entry name" value="GTP-BINDING PROTEIN 6-RELATED"/>
    <property type="match status" value="1"/>
</dbReference>
<dbReference type="InterPro" id="IPR006073">
    <property type="entry name" value="GTP-bd"/>
</dbReference>
<gene>
    <name evidence="8" type="primary">hflX_3</name>
    <name evidence="5" type="synonym">hflX</name>
    <name evidence="8" type="ORF">KSB_73780</name>
</gene>
<dbReference type="Proteomes" id="UP000654345">
    <property type="component" value="Unassembled WGS sequence"/>
</dbReference>
<dbReference type="Pfam" id="PF16360">
    <property type="entry name" value="GTP-bdg_M"/>
    <property type="match status" value="1"/>
</dbReference>
<dbReference type="InterPro" id="IPR016496">
    <property type="entry name" value="GTPase_HflX"/>
</dbReference>
<dbReference type="CDD" id="cd01878">
    <property type="entry name" value="HflX"/>
    <property type="match status" value="1"/>
</dbReference>
<comment type="function">
    <text evidence="5">GTPase that associates with the 50S ribosomal subunit and may have a role during protein synthesis or ribosome biogenesis.</text>
</comment>
<dbReference type="InterPro" id="IPR042108">
    <property type="entry name" value="GTPase_HflX_N_sf"/>
</dbReference>
<sequence length="438" mass="48610">MSQREDTQTTGGGNERAFLIAVDTGNGAQLLSVEDSLQELATLAQTAGAEPVGMMTQKLEHPDSATYIGKGKLEELKALEGQLAFDVVVVDDELRPAQQHNLEDQLHARVIDRTELILDIFAQHARTREGLLQVELAQLAYRLPRLSEHAINFSRVGGGTLGGAIGVRGPGETKLEIDRRRIRRRMSEIKREIEAVRQHRQVSRQQRASHALPVVAVIGYTNAGKSTLFNALTAANVLVEDKLFATLDPTTRQLTLPNNQEALLTDTVGFIQKLPTDLVTAFRATLEEVTDADLLLEVVDISHPNMHEQYEEVLRTLKDLHAEHLPRITALNKIDLLGKTPQVDTSFFPDAVVISALHRQGLDTLCEKMSQVLAVNMVPICATVPYSKGELVDLFHRRGHIEYEQHEEEGTLVVGRLPYSLRGQYLPYLCAIPAHVHV</sequence>
<keyword evidence="1" id="KW-0479">Metal-binding</keyword>
<dbReference type="PROSITE" id="PS51705">
    <property type="entry name" value="G_HFLX"/>
    <property type="match status" value="1"/>
</dbReference>
<dbReference type="Gene3D" id="3.40.50.300">
    <property type="entry name" value="P-loop containing nucleotide triphosphate hydrolases"/>
    <property type="match status" value="1"/>
</dbReference>
<organism evidence="8 9">
    <name type="scientific">Ktedonobacter robiniae</name>
    <dbReference type="NCBI Taxonomy" id="2778365"/>
    <lineage>
        <taxon>Bacteria</taxon>
        <taxon>Bacillati</taxon>
        <taxon>Chloroflexota</taxon>
        <taxon>Ktedonobacteria</taxon>
        <taxon>Ktedonobacterales</taxon>
        <taxon>Ktedonobacteraceae</taxon>
        <taxon>Ktedonobacter</taxon>
    </lineage>
</organism>
<keyword evidence="5" id="KW-0963">Cytoplasm</keyword>
<evidence type="ECO:0000256" key="2">
    <source>
        <dbReference type="ARBA" id="ARBA00022741"/>
    </source>
</evidence>
<reference evidence="8 9" key="1">
    <citation type="journal article" date="2021" name="Int. J. Syst. Evol. Microbiol.">
        <title>Reticulibacter mediterranei gen. nov., sp. nov., within the new family Reticulibacteraceae fam. nov., and Ktedonospora formicarum gen. nov., sp. nov., Ktedonobacter robiniae sp. nov., Dictyobacter formicarum sp. nov. and Dictyobacter arantiisoli sp. nov., belonging to the class Ktedonobacteria.</title>
        <authorList>
            <person name="Yabe S."/>
            <person name="Zheng Y."/>
            <person name="Wang C.M."/>
            <person name="Sakai Y."/>
            <person name="Abe K."/>
            <person name="Yokota A."/>
            <person name="Donadio S."/>
            <person name="Cavaletti L."/>
            <person name="Monciardini P."/>
        </authorList>
    </citation>
    <scope>NUCLEOTIDE SEQUENCE [LARGE SCALE GENOMIC DNA]</scope>
    <source>
        <strain evidence="8 9">SOSP1-30</strain>
    </source>
</reference>
<dbReference type="PANTHER" id="PTHR10229">
    <property type="entry name" value="GTP-BINDING PROTEIN HFLX"/>
    <property type="match status" value="1"/>
</dbReference>
<keyword evidence="4 5" id="KW-0342">GTP-binding</keyword>
<evidence type="ECO:0000259" key="7">
    <source>
        <dbReference type="PROSITE" id="PS51705"/>
    </source>
</evidence>
<evidence type="ECO:0000313" key="9">
    <source>
        <dbReference type="Proteomes" id="UP000654345"/>
    </source>
</evidence>
<name>A0ABQ3V1R5_9CHLR</name>
<dbReference type="Gene3D" id="6.10.250.2860">
    <property type="match status" value="1"/>
</dbReference>
<comment type="subunit">
    <text evidence="5">Monomer. Associates with the 50S ribosomal subunit.</text>
</comment>
<feature type="domain" description="Hflx-type G" evidence="7">
    <location>
        <begin position="213"/>
        <end position="377"/>
    </location>
</feature>
<evidence type="ECO:0000256" key="3">
    <source>
        <dbReference type="ARBA" id="ARBA00022842"/>
    </source>
</evidence>
<evidence type="ECO:0000313" key="8">
    <source>
        <dbReference type="EMBL" id="GHO58903.1"/>
    </source>
</evidence>
<dbReference type="Pfam" id="PF13167">
    <property type="entry name" value="GTP-bdg_N"/>
    <property type="match status" value="1"/>
</dbReference>
<dbReference type="PIRSF" id="PIRSF006809">
    <property type="entry name" value="GTP-binding_hflX_prd"/>
    <property type="match status" value="1"/>
</dbReference>
<dbReference type="Pfam" id="PF01926">
    <property type="entry name" value="MMR_HSR1"/>
    <property type="match status" value="1"/>
</dbReference>
<dbReference type="InterPro" id="IPR025121">
    <property type="entry name" value="GTPase_HflX_N"/>
</dbReference>
<evidence type="ECO:0000256" key="5">
    <source>
        <dbReference type="HAMAP-Rule" id="MF_00900"/>
    </source>
</evidence>
<dbReference type="SUPFAM" id="SSF52540">
    <property type="entry name" value="P-loop containing nucleoside triphosphate hydrolases"/>
    <property type="match status" value="1"/>
</dbReference>
<evidence type="ECO:0000256" key="1">
    <source>
        <dbReference type="ARBA" id="ARBA00022723"/>
    </source>
</evidence>
<proteinExistence type="inferred from homology"/>
<keyword evidence="3" id="KW-0460">Magnesium</keyword>
<dbReference type="HAMAP" id="MF_00900">
    <property type="entry name" value="GTPase_HflX"/>
    <property type="match status" value="1"/>
</dbReference>
<dbReference type="PRINTS" id="PR00326">
    <property type="entry name" value="GTP1OBG"/>
</dbReference>
<dbReference type="InterPro" id="IPR030394">
    <property type="entry name" value="G_HFLX_dom"/>
</dbReference>
<keyword evidence="2 5" id="KW-0547">Nucleotide-binding</keyword>
<dbReference type="InterPro" id="IPR032305">
    <property type="entry name" value="GTP-bd_M"/>
</dbReference>
<feature type="coiled-coil region" evidence="6">
    <location>
        <begin position="172"/>
        <end position="199"/>
    </location>
</feature>
<protein>
    <recommendedName>
        <fullName evidence="5">GTPase HflX</fullName>
    </recommendedName>
    <alternativeName>
        <fullName evidence="5">GTP-binding protein HflX</fullName>
    </alternativeName>
</protein>
<comment type="similarity">
    <text evidence="5">Belongs to the TRAFAC class OBG-HflX-like GTPase superfamily. HflX GTPase family.</text>
</comment>
<dbReference type="NCBIfam" id="TIGR03156">
    <property type="entry name" value="GTP_HflX"/>
    <property type="match status" value="1"/>
</dbReference>
<accession>A0ABQ3V1R5</accession>
<evidence type="ECO:0000256" key="4">
    <source>
        <dbReference type="ARBA" id="ARBA00023134"/>
    </source>
</evidence>
<comment type="caution">
    <text evidence="8">The sequence shown here is derived from an EMBL/GenBank/DDBJ whole genome shotgun (WGS) entry which is preliminary data.</text>
</comment>
<dbReference type="Gene3D" id="3.40.50.11060">
    <property type="entry name" value="GTPase HflX, N-terminal domain"/>
    <property type="match status" value="1"/>
</dbReference>
<dbReference type="RefSeq" id="WP_201375142.1">
    <property type="nucleotide sequence ID" value="NZ_BNJG01000003.1"/>
</dbReference>
<dbReference type="InterPro" id="IPR027417">
    <property type="entry name" value="P-loop_NTPase"/>
</dbReference>
<dbReference type="EMBL" id="BNJG01000003">
    <property type="protein sequence ID" value="GHO58903.1"/>
    <property type="molecule type" value="Genomic_DNA"/>
</dbReference>
<evidence type="ECO:0000256" key="6">
    <source>
        <dbReference type="SAM" id="Coils"/>
    </source>
</evidence>
<keyword evidence="6" id="KW-0175">Coiled coil</keyword>
<keyword evidence="9" id="KW-1185">Reference proteome</keyword>